<dbReference type="AlphaFoldDB" id="A0A380LLL1"/>
<proteinExistence type="inferred from homology"/>
<keyword evidence="8" id="KW-1185">Reference proteome</keyword>
<dbReference type="Gene3D" id="2.40.50.1070">
    <property type="match status" value="1"/>
</dbReference>
<dbReference type="PROSITE" id="PS50926">
    <property type="entry name" value="TRAM"/>
    <property type="match status" value="1"/>
</dbReference>
<feature type="binding site" evidence="4">
    <location>
        <position position="267"/>
    </location>
    <ligand>
        <name>S-adenosyl-L-methionine</name>
        <dbReference type="ChEBI" id="CHEBI:59789"/>
    </ligand>
</feature>
<dbReference type="InterPro" id="IPR029063">
    <property type="entry name" value="SAM-dependent_MTases_sf"/>
</dbReference>
<name>A0A380LLL1_9FIRM</name>
<gene>
    <name evidence="7" type="primary">rlmCD_2</name>
    <name evidence="7" type="ORF">NCTC11087_00998</name>
</gene>
<dbReference type="SUPFAM" id="SSF50249">
    <property type="entry name" value="Nucleic acid-binding proteins"/>
    <property type="match status" value="1"/>
</dbReference>
<feature type="active site" description="Nucleophile" evidence="4">
    <location>
        <position position="389"/>
    </location>
</feature>
<dbReference type="Gene3D" id="3.40.50.150">
    <property type="entry name" value="Vaccinia Virus protein VP39"/>
    <property type="match status" value="1"/>
</dbReference>
<evidence type="ECO:0000259" key="6">
    <source>
        <dbReference type="PROSITE" id="PS50926"/>
    </source>
</evidence>
<accession>A0A380LLL1</accession>
<keyword evidence="1 4" id="KW-0489">Methyltransferase</keyword>
<feature type="domain" description="TRAM" evidence="6">
    <location>
        <begin position="1"/>
        <end position="58"/>
    </location>
</feature>
<dbReference type="SUPFAM" id="SSF53335">
    <property type="entry name" value="S-adenosyl-L-methionine-dependent methyltransferases"/>
    <property type="match status" value="1"/>
</dbReference>
<evidence type="ECO:0000256" key="3">
    <source>
        <dbReference type="ARBA" id="ARBA00022691"/>
    </source>
</evidence>
<evidence type="ECO:0000313" key="8">
    <source>
        <dbReference type="Proteomes" id="UP000255523"/>
    </source>
</evidence>
<protein>
    <submittedName>
        <fullName evidence="7">RNA methyltransferase</fullName>
        <ecNumber evidence="7">2.1.1.189</ecNumber>
    </submittedName>
</protein>
<evidence type="ECO:0000256" key="1">
    <source>
        <dbReference type="ARBA" id="ARBA00022603"/>
    </source>
</evidence>
<sequence length="431" mass="49169">MRKNEIYEVLCLNVTNQGYGVVRIDGQVVFVPGLLKEEKARIKIVKVLKKYAFGKIEELQIVSKDRVEPKCPKASQCGGCCFQHLAYTKQLDIKTEYVRQLFIRNHLDCTIKDTLGMQDPFYYRNKAQFPIQVINDTVYMGFYRPHSNSIVDCDSCVIQSKEINEVYQFIKANMNVKSAKTLRHVLIRSNVQGQVQIVFIGKENHVDALVKKITESFKNVVSILFNKNDREDNVILGDSYRVLYGLESMHQTCMSQKIQLHFKSFFQVNSKQMEVLYLQAIHLANLSKEDRVIDLYSGVGTIGCVIAPYVKKVTGVEIVPEAVENAKKNAQLNQLSNIDFVCEDASIFVQKYKEETDVVFVDPPRKGLSEAGICHITGLHPKRVVYISCNPNTLVRDVKLFEETGYHCKVVQPVDMFCHTNGLECVCLLEK</sequence>
<dbReference type="Pfam" id="PF01938">
    <property type="entry name" value="TRAM"/>
    <property type="match status" value="1"/>
</dbReference>
<dbReference type="FunFam" id="3.40.50.150:FF:000009">
    <property type="entry name" value="23S rRNA (Uracil(1939)-C(5))-methyltransferase RlmD"/>
    <property type="match status" value="1"/>
</dbReference>
<dbReference type="NCBIfam" id="TIGR00479">
    <property type="entry name" value="rumA"/>
    <property type="match status" value="1"/>
</dbReference>
<dbReference type="InterPro" id="IPR030390">
    <property type="entry name" value="MeTrfase_TrmA_AS"/>
</dbReference>
<evidence type="ECO:0000256" key="5">
    <source>
        <dbReference type="PROSITE-ProRule" id="PRU10015"/>
    </source>
</evidence>
<evidence type="ECO:0000256" key="2">
    <source>
        <dbReference type="ARBA" id="ARBA00022679"/>
    </source>
</evidence>
<keyword evidence="3 4" id="KW-0949">S-adenosyl-L-methionine</keyword>
<dbReference type="InterPro" id="IPR012340">
    <property type="entry name" value="NA-bd_OB-fold"/>
</dbReference>
<dbReference type="PANTHER" id="PTHR11061:SF30">
    <property type="entry name" value="TRNA (URACIL(54)-C(5))-METHYLTRANSFERASE"/>
    <property type="match status" value="1"/>
</dbReference>
<dbReference type="InterPro" id="IPR010280">
    <property type="entry name" value="U5_MeTrfase_fam"/>
</dbReference>
<dbReference type="CDD" id="cd02440">
    <property type="entry name" value="AdoMet_MTases"/>
    <property type="match status" value="1"/>
</dbReference>
<feature type="active site" evidence="5">
    <location>
        <position position="389"/>
    </location>
</feature>
<feature type="binding site" evidence="4">
    <location>
        <position position="296"/>
    </location>
    <ligand>
        <name>S-adenosyl-L-methionine</name>
        <dbReference type="ChEBI" id="CHEBI:59789"/>
    </ligand>
</feature>
<dbReference type="EMBL" id="UHFX01000003">
    <property type="protein sequence ID" value="SUO04105.1"/>
    <property type="molecule type" value="Genomic_DNA"/>
</dbReference>
<dbReference type="PANTHER" id="PTHR11061">
    <property type="entry name" value="RNA M5U METHYLTRANSFERASE"/>
    <property type="match status" value="1"/>
</dbReference>
<reference evidence="7 8" key="1">
    <citation type="submission" date="2018-06" db="EMBL/GenBank/DDBJ databases">
        <authorList>
            <consortium name="Pathogen Informatics"/>
            <person name="Doyle S."/>
        </authorList>
    </citation>
    <scope>NUCLEOTIDE SEQUENCE [LARGE SCALE GENOMIC DNA]</scope>
    <source>
        <strain evidence="7 8">NCTC11087</strain>
    </source>
</reference>
<dbReference type="EC" id="2.1.1.189" evidence="7"/>
<evidence type="ECO:0000256" key="4">
    <source>
        <dbReference type="PROSITE-ProRule" id="PRU01024"/>
    </source>
</evidence>
<dbReference type="GO" id="GO:0070475">
    <property type="term" value="P:rRNA base methylation"/>
    <property type="evidence" value="ECO:0007669"/>
    <property type="project" value="TreeGrafter"/>
</dbReference>
<dbReference type="OrthoDB" id="9804590at2"/>
<dbReference type="Gene3D" id="2.40.50.140">
    <property type="entry name" value="Nucleic acid-binding proteins"/>
    <property type="match status" value="1"/>
</dbReference>
<evidence type="ECO:0000313" key="7">
    <source>
        <dbReference type="EMBL" id="SUO04105.1"/>
    </source>
</evidence>
<comment type="similarity">
    <text evidence="4">Belongs to the class I-like SAM-binding methyltransferase superfamily. RNA M5U methyltransferase family.</text>
</comment>
<feature type="binding site" evidence="4">
    <location>
        <position position="362"/>
    </location>
    <ligand>
        <name>S-adenosyl-L-methionine</name>
        <dbReference type="ChEBI" id="CHEBI:59789"/>
    </ligand>
</feature>
<keyword evidence="2 4" id="KW-0808">Transferase</keyword>
<dbReference type="InterPro" id="IPR002792">
    <property type="entry name" value="TRAM_dom"/>
</dbReference>
<dbReference type="GeneID" id="77461968"/>
<feature type="binding site" evidence="4">
    <location>
        <position position="317"/>
    </location>
    <ligand>
        <name>S-adenosyl-L-methionine</name>
        <dbReference type="ChEBI" id="CHEBI:59789"/>
    </ligand>
</feature>
<dbReference type="Proteomes" id="UP000255523">
    <property type="component" value="Unassembled WGS sequence"/>
</dbReference>
<dbReference type="Pfam" id="PF05958">
    <property type="entry name" value="tRNA_U5-meth_tr"/>
    <property type="match status" value="1"/>
</dbReference>
<dbReference type="PROSITE" id="PS51687">
    <property type="entry name" value="SAM_MT_RNA_M5U"/>
    <property type="match status" value="1"/>
</dbReference>
<dbReference type="RefSeq" id="WP_022790437.1">
    <property type="nucleotide sequence ID" value="NZ_UHFX01000003.1"/>
</dbReference>
<organism evidence="7 8">
    <name type="scientific">Faecalicoccus pleomorphus</name>
    <dbReference type="NCBI Taxonomy" id="1323"/>
    <lineage>
        <taxon>Bacteria</taxon>
        <taxon>Bacillati</taxon>
        <taxon>Bacillota</taxon>
        <taxon>Erysipelotrichia</taxon>
        <taxon>Erysipelotrichales</taxon>
        <taxon>Erysipelotrichaceae</taxon>
        <taxon>Faecalicoccus</taxon>
    </lineage>
</organism>
<dbReference type="GO" id="GO:0070041">
    <property type="term" value="F:rRNA (uridine-C5-)-methyltransferase activity"/>
    <property type="evidence" value="ECO:0007669"/>
    <property type="project" value="TreeGrafter"/>
</dbReference>
<dbReference type="PROSITE" id="PS01230">
    <property type="entry name" value="TRMA_1"/>
    <property type="match status" value="1"/>
</dbReference>